<organism evidence="2 3">
    <name type="scientific">Wickerhamomyces ciferrii (strain ATCC 14091 / BCRC 22168 / CBS 111 / JCM 3599 / NBRC 0793 / NRRL Y-1031 F-60-10)</name>
    <name type="common">Yeast</name>
    <name type="synonym">Pichia ciferrii</name>
    <dbReference type="NCBI Taxonomy" id="1206466"/>
    <lineage>
        <taxon>Eukaryota</taxon>
        <taxon>Fungi</taxon>
        <taxon>Dikarya</taxon>
        <taxon>Ascomycota</taxon>
        <taxon>Saccharomycotina</taxon>
        <taxon>Saccharomycetes</taxon>
        <taxon>Phaffomycetales</taxon>
        <taxon>Wickerhamomycetaceae</taxon>
        <taxon>Wickerhamomyces</taxon>
    </lineage>
</organism>
<feature type="compositionally biased region" description="Basic residues" evidence="1">
    <location>
        <begin position="272"/>
        <end position="287"/>
    </location>
</feature>
<dbReference type="GO" id="GO:0000011">
    <property type="term" value="P:vacuole inheritance"/>
    <property type="evidence" value="ECO:0007669"/>
    <property type="project" value="InterPro"/>
</dbReference>
<feature type="region of interest" description="Disordered" evidence="1">
    <location>
        <begin position="271"/>
        <end position="290"/>
    </location>
</feature>
<proteinExistence type="predicted"/>
<dbReference type="HOGENOM" id="CLU_420946_0_0_1"/>
<feature type="region of interest" description="Disordered" evidence="1">
    <location>
        <begin position="215"/>
        <end position="247"/>
    </location>
</feature>
<dbReference type="GO" id="GO:0004674">
    <property type="term" value="F:protein serine/threonine kinase activity"/>
    <property type="evidence" value="ECO:0007669"/>
    <property type="project" value="UniProtKB-EC"/>
</dbReference>
<feature type="compositionally biased region" description="Polar residues" evidence="1">
    <location>
        <begin position="506"/>
        <end position="539"/>
    </location>
</feature>
<evidence type="ECO:0000313" key="3">
    <source>
        <dbReference type="Proteomes" id="UP000009328"/>
    </source>
</evidence>
<dbReference type="Proteomes" id="UP000009328">
    <property type="component" value="Unassembled WGS sequence"/>
</dbReference>
<keyword evidence="2" id="KW-0808">Transferase</keyword>
<evidence type="ECO:0000256" key="1">
    <source>
        <dbReference type="SAM" id="MobiDB-lite"/>
    </source>
</evidence>
<dbReference type="InterPro" id="IPR035293">
    <property type="entry name" value="Vac17"/>
</dbReference>
<keyword evidence="2" id="KW-0418">Kinase</keyword>
<name>K0KF97_WICCF</name>
<gene>
    <name evidence="2" type="ORF">BN7_3334</name>
</gene>
<evidence type="ECO:0000313" key="2">
    <source>
        <dbReference type="EMBL" id="CCH43780.1"/>
    </source>
</evidence>
<keyword evidence="3" id="KW-1185">Reference proteome</keyword>
<dbReference type="EMBL" id="CAIF01000089">
    <property type="protein sequence ID" value="CCH43780.1"/>
    <property type="molecule type" value="Genomic_DNA"/>
</dbReference>
<accession>K0KF97</accession>
<feature type="region of interest" description="Disordered" evidence="1">
    <location>
        <begin position="506"/>
        <end position="551"/>
    </location>
</feature>
<dbReference type="GO" id="GO:0043495">
    <property type="term" value="F:protein-membrane adaptor activity"/>
    <property type="evidence" value="ECO:0007669"/>
    <property type="project" value="InterPro"/>
</dbReference>
<dbReference type="InParanoid" id="K0KF97"/>
<dbReference type="AlphaFoldDB" id="K0KF97"/>
<protein>
    <submittedName>
        <fullName evidence="2">Serine/threonine-protein kinase</fullName>
        <ecNumber evidence="2">2.7.11.1</ecNumber>
    </submittedName>
</protein>
<comment type="caution">
    <text evidence="2">The sequence shown here is derived from an EMBL/GenBank/DDBJ whole genome shotgun (WGS) entry which is preliminary data.</text>
</comment>
<dbReference type="EC" id="2.7.11.1" evidence="2"/>
<feature type="compositionally biased region" description="Polar residues" evidence="1">
    <location>
        <begin position="223"/>
        <end position="247"/>
    </location>
</feature>
<reference evidence="2 3" key="1">
    <citation type="journal article" date="2012" name="Eukaryot. Cell">
        <title>Draft genome sequence of Wickerhamomyces ciferrii NRRL Y-1031 F-60-10.</title>
        <authorList>
            <person name="Schneider J."/>
            <person name="Andrea H."/>
            <person name="Blom J."/>
            <person name="Jaenicke S."/>
            <person name="Ruckert C."/>
            <person name="Schorsch C."/>
            <person name="Szczepanowski R."/>
            <person name="Farwick M."/>
            <person name="Goesmann A."/>
            <person name="Puhler A."/>
            <person name="Schaffer S."/>
            <person name="Tauch A."/>
            <person name="Kohler T."/>
            <person name="Brinkrolf K."/>
        </authorList>
    </citation>
    <scope>NUCLEOTIDE SEQUENCE [LARGE SCALE GENOMIC DNA]</scope>
    <source>
        <strain evidence="3">ATCC 14091 / BCRC 22168 / CBS 111 / JCM 3599 / NBRC 0793 / NRRL Y-1031 F-60-10</strain>
    </source>
</reference>
<sequence>MSEPKLSQRHDDKVLNMNVIGITDRLLQKSNSVLNKIEENIDLTSSLRKSNNLISQIDHKIDGLTGNLQQYQYYLSQLNSLLIRSEFFEAQLNMLEAHDQLDSLRSSEGMPSLNDWKDDDLNWRTTEATLENLYLEYQYLTKQMEQLQDPEAFKAVLMRQFNPAPVFDEEVTNQRPTLQNKMSMADMKLKPMRIVSRKQEKQRRNSLELNKKRPVASIPTIYRPQTQPQTKNVQSLPTPETSFDNTMGDTTTDYFNYQDDSMVSPLSNIKRSSSRRNSHATINKHTRSSSLPESIVSNMLDTVKFNLAEDPLSPENTKNRKFSLRHFISHETGLKTRGAIMEEDEEDVKDSEFLNSPVSIHLESFLKPKPTIASKGKELEEPIKESMNLEEDPHLEKEEVAVFEHKLNRSNSCDSIFSTMKTEPYIPLTDNKQQTMNWMKQFSKPQNTISTKESNVTTLSVNNLSSSISSPSRKALTDLVTQNSSVPKPTPANRFPFLFASKKSSPLAATSDGSSSPMTSPIATSTSSPFYTEASTAQSIPMPARRQLSVDDSSSYHSFEASYSNSPQHKQWSLLLDRFKPKAMVPSSSLVTSEVGRPIPRVQPIKINHQDNNFNKPHISSSLAPNDKIKGSFSTLTIGPNRSKIVQHGESSTLGQSLVISSKVSHAALKEALNNDFSFE</sequence>
<dbReference type="Pfam" id="PF17321">
    <property type="entry name" value="Vac17"/>
    <property type="match status" value="1"/>
</dbReference>